<gene>
    <name evidence="2" type="ORF">SP6_30_02790</name>
</gene>
<evidence type="ECO:0000313" key="2">
    <source>
        <dbReference type="EMBL" id="GAN14138.1"/>
    </source>
</evidence>
<keyword evidence="3" id="KW-1185">Reference proteome</keyword>
<reference evidence="2 3" key="1">
    <citation type="submission" date="2014-08" db="EMBL/GenBank/DDBJ databases">
        <title>Whole genome shotgun sequence of Sphingomonas paucimobilis NBRC 13935.</title>
        <authorList>
            <person name="Hosoyama A."/>
            <person name="Hashimoto M."/>
            <person name="Hosoyama Y."/>
            <person name="Noguchi M."/>
            <person name="Uohara A."/>
            <person name="Ohji S."/>
            <person name="Katano-Makiyama Y."/>
            <person name="Ichikawa N."/>
            <person name="Kimura A."/>
            <person name="Yamazoe A."/>
            <person name="Fujita N."/>
        </authorList>
    </citation>
    <scope>NUCLEOTIDE SEQUENCE [LARGE SCALE GENOMIC DNA]</scope>
    <source>
        <strain evidence="2 3">NBRC 13935</strain>
    </source>
</reference>
<organism evidence="2 3">
    <name type="scientific">Sphingomonas paucimobilis NBRC 13935</name>
    <dbReference type="NCBI Taxonomy" id="1219050"/>
    <lineage>
        <taxon>Bacteria</taxon>
        <taxon>Pseudomonadati</taxon>
        <taxon>Pseudomonadota</taxon>
        <taxon>Alphaproteobacteria</taxon>
        <taxon>Sphingomonadales</taxon>
        <taxon>Sphingomonadaceae</taxon>
        <taxon>Sphingomonas</taxon>
    </lineage>
</organism>
<protein>
    <submittedName>
        <fullName evidence="2">DNA, contig: SP630</fullName>
    </submittedName>
</protein>
<feature type="region of interest" description="Disordered" evidence="1">
    <location>
        <begin position="73"/>
        <end position="96"/>
    </location>
</feature>
<evidence type="ECO:0000256" key="1">
    <source>
        <dbReference type="SAM" id="MobiDB-lite"/>
    </source>
</evidence>
<accession>A0A0C9NHG1</accession>
<comment type="caution">
    <text evidence="2">The sequence shown here is derived from an EMBL/GenBank/DDBJ whole genome shotgun (WGS) entry which is preliminary data.</text>
</comment>
<dbReference type="EMBL" id="BBJS01000030">
    <property type="protein sequence ID" value="GAN14138.1"/>
    <property type="molecule type" value="Genomic_DNA"/>
</dbReference>
<feature type="region of interest" description="Disordered" evidence="1">
    <location>
        <begin position="183"/>
        <end position="212"/>
    </location>
</feature>
<dbReference type="AlphaFoldDB" id="A0A0C9NHG1"/>
<feature type="compositionally biased region" description="Basic and acidic residues" evidence="1">
    <location>
        <begin position="79"/>
        <end position="90"/>
    </location>
</feature>
<proteinExistence type="predicted"/>
<sequence>MASAALHSARSRAIVGMPLWQILRSASAPRTIAELQAECPVSYDSLHATLKRWQRRGAIVRHPGKPLRFGLAPTIRTDTPPDGRSEEARTRMRQRSARQRIWTAMRVLKTFDAPTLRMAANATERGVATYLNQLQRGGYIRVVERGSSNTGKLSVYRLQRNSGPNCPTTRRPRGATTTILADNNNGRTVDISPSATSLRKPSTKALAGGGVG</sequence>
<feature type="compositionally biased region" description="Polar residues" evidence="1">
    <location>
        <begin position="183"/>
        <end position="200"/>
    </location>
</feature>
<dbReference type="GeneID" id="78528698"/>
<name>A0A0C9NHG1_SPHPI</name>
<evidence type="ECO:0000313" key="3">
    <source>
        <dbReference type="Proteomes" id="UP000032025"/>
    </source>
</evidence>
<dbReference type="Proteomes" id="UP000032025">
    <property type="component" value="Unassembled WGS sequence"/>
</dbReference>
<dbReference type="RefSeq" id="WP_053003286.1">
    <property type="nucleotide sequence ID" value="NZ_BBJS01000030.1"/>
</dbReference>